<dbReference type="InterPro" id="IPR029041">
    <property type="entry name" value="FAD-linked_oxidoreductase-like"/>
</dbReference>
<dbReference type="SUPFAM" id="SSF51730">
    <property type="entry name" value="FAD-linked oxidoreductase"/>
    <property type="match status" value="1"/>
</dbReference>
<keyword evidence="1" id="KW-0560">Oxidoreductase</keyword>
<evidence type="ECO:0000313" key="4">
    <source>
        <dbReference type="Proteomes" id="UP000249299"/>
    </source>
</evidence>
<reference evidence="3 4" key="1">
    <citation type="submission" date="2017-07" db="EMBL/GenBank/DDBJ databases">
        <title>Draft Genome Sequences of Select Purple Nonsulfur Bacteria.</title>
        <authorList>
            <person name="Lasarre B."/>
            <person name="Mckinlay J.B."/>
        </authorList>
    </citation>
    <scope>NUCLEOTIDE SEQUENCE [LARGE SCALE GENOMIC DNA]</scope>
    <source>
        <strain evidence="3 4">DSM 11290</strain>
    </source>
</reference>
<dbReference type="PANTHER" id="PTHR13914:SF0">
    <property type="entry name" value="PROLINE DEHYDROGENASE 1, MITOCHONDRIAL"/>
    <property type="match status" value="1"/>
</dbReference>
<dbReference type="AlphaFoldDB" id="A0A327JW67"/>
<name>A0A327JW67_9HYPH</name>
<protein>
    <recommendedName>
        <fullName evidence="2">Proline dehydrogenase domain-containing protein</fullName>
    </recommendedName>
</protein>
<dbReference type="OrthoDB" id="9773461at2"/>
<accession>A0A327JW67</accession>
<gene>
    <name evidence="3" type="ORF">CH339_10060</name>
</gene>
<dbReference type="InterPro" id="IPR015659">
    <property type="entry name" value="Proline_oxidase"/>
</dbReference>
<dbReference type="PANTHER" id="PTHR13914">
    <property type="entry name" value="PROLINE OXIDASE"/>
    <property type="match status" value="1"/>
</dbReference>
<dbReference type="Gene3D" id="3.20.20.220">
    <property type="match status" value="1"/>
</dbReference>
<feature type="domain" description="Proline dehydrogenase" evidence="2">
    <location>
        <begin position="73"/>
        <end position="332"/>
    </location>
</feature>
<evidence type="ECO:0000259" key="2">
    <source>
        <dbReference type="Pfam" id="PF01619"/>
    </source>
</evidence>
<dbReference type="InterPro" id="IPR002872">
    <property type="entry name" value="Proline_DH_dom"/>
</dbReference>
<keyword evidence="4" id="KW-1185">Reference proteome</keyword>
<dbReference type="EMBL" id="NPEV01000018">
    <property type="protein sequence ID" value="RAI27428.1"/>
    <property type="molecule type" value="Genomic_DNA"/>
</dbReference>
<proteinExistence type="predicted"/>
<organism evidence="3 4">
    <name type="scientific">Rhodobium orientis</name>
    <dbReference type="NCBI Taxonomy" id="34017"/>
    <lineage>
        <taxon>Bacteria</taxon>
        <taxon>Pseudomonadati</taxon>
        <taxon>Pseudomonadota</taxon>
        <taxon>Alphaproteobacteria</taxon>
        <taxon>Hyphomicrobiales</taxon>
        <taxon>Rhodobiaceae</taxon>
        <taxon>Rhodobium</taxon>
    </lineage>
</organism>
<dbReference type="Proteomes" id="UP000249299">
    <property type="component" value="Unassembled WGS sequence"/>
</dbReference>
<dbReference type="Pfam" id="PF01619">
    <property type="entry name" value="Pro_dh"/>
    <property type="match status" value="1"/>
</dbReference>
<sequence length="344" mass="37393">MRARVPRSNPVHLLTLGGDRPKPEFFSMLRRLWQSAMIGLARSASLKGLMQNNRTAAAMMQRYVAGGTAGEAVATARDLAAKGISVSLFYLGEYVETREGIDEAVREKLAAIKALSDAGLDIHVSVDPTQIGLGVSSDLMAENARTIGHALADAARGPGRHCLMLDMEDHTTIDATLALHDDLAAGGIPVAVTLQAYLKRTEADLQARIQPGGMVRLVKGAFVAGPEIAHVGNAAIKENSRKLIDLMLSQKARDCGFYPVIATHDDRLQDYAIERAKAIGWAPDAYEFEMLFGVRTKLAETLAASGHRIRLYTPFGRDWWPYGIRRIGENPASLPLLVRSLVSR</sequence>
<dbReference type="GO" id="GO:0006562">
    <property type="term" value="P:L-proline catabolic process"/>
    <property type="evidence" value="ECO:0007669"/>
    <property type="project" value="InterPro"/>
</dbReference>
<dbReference type="GO" id="GO:0004657">
    <property type="term" value="F:proline dehydrogenase activity"/>
    <property type="evidence" value="ECO:0007669"/>
    <property type="project" value="InterPro"/>
</dbReference>
<comment type="caution">
    <text evidence="3">The sequence shown here is derived from an EMBL/GenBank/DDBJ whole genome shotgun (WGS) entry which is preliminary data.</text>
</comment>
<evidence type="ECO:0000313" key="3">
    <source>
        <dbReference type="EMBL" id="RAI27428.1"/>
    </source>
</evidence>
<evidence type="ECO:0000256" key="1">
    <source>
        <dbReference type="ARBA" id="ARBA00023002"/>
    </source>
</evidence>